<feature type="transmembrane region" description="Helical" evidence="2">
    <location>
        <begin position="271"/>
        <end position="293"/>
    </location>
</feature>
<evidence type="ECO:0008006" key="5">
    <source>
        <dbReference type="Google" id="ProtNLM"/>
    </source>
</evidence>
<dbReference type="AlphaFoldDB" id="A0AAD4EAJ9"/>
<comment type="caution">
    <text evidence="3">The sequence shown here is derived from an EMBL/GenBank/DDBJ whole genome shotgun (WGS) entry which is preliminary data.</text>
</comment>
<feature type="compositionally biased region" description="Low complexity" evidence="1">
    <location>
        <begin position="13"/>
        <end position="28"/>
    </location>
</feature>
<keyword evidence="2" id="KW-0472">Membrane</keyword>
<feature type="compositionally biased region" description="Pro residues" evidence="1">
    <location>
        <begin position="1"/>
        <end position="10"/>
    </location>
</feature>
<reference evidence="3" key="1">
    <citation type="journal article" date="2020" name="New Phytol.">
        <title>Comparative genomics reveals dynamic genome evolution in host specialist ectomycorrhizal fungi.</title>
        <authorList>
            <person name="Lofgren L.A."/>
            <person name="Nguyen N.H."/>
            <person name="Vilgalys R."/>
            <person name="Ruytinx J."/>
            <person name="Liao H.L."/>
            <person name="Branco S."/>
            <person name="Kuo A."/>
            <person name="LaButti K."/>
            <person name="Lipzen A."/>
            <person name="Andreopoulos W."/>
            <person name="Pangilinan J."/>
            <person name="Riley R."/>
            <person name="Hundley H."/>
            <person name="Na H."/>
            <person name="Barry K."/>
            <person name="Grigoriev I.V."/>
            <person name="Stajich J.E."/>
            <person name="Kennedy P.G."/>
        </authorList>
    </citation>
    <scope>NUCLEOTIDE SEQUENCE</scope>
    <source>
        <strain evidence="3">FC203</strain>
    </source>
</reference>
<organism evidence="3 4">
    <name type="scientific">Suillus fuscotomentosus</name>
    <dbReference type="NCBI Taxonomy" id="1912939"/>
    <lineage>
        <taxon>Eukaryota</taxon>
        <taxon>Fungi</taxon>
        <taxon>Dikarya</taxon>
        <taxon>Basidiomycota</taxon>
        <taxon>Agaricomycotina</taxon>
        <taxon>Agaricomycetes</taxon>
        <taxon>Agaricomycetidae</taxon>
        <taxon>Boletales</taxon>
        <taxon>Suillineae</taxon>
        <taxon>Suillaceae</taxon>
        <taxon>Suillus</taxon>
    </lineage>
</organism>
<evidence type="ECO:0000313" key="4">
    <source>
        <dbReference type="Proteomes" id="UP001195769"/>
    </source>
</evidence>
<name>A0AAD4EAJ9_9AGAM</name>
<dbReference type="EMBL" id="JABBWK010000016">
    <property type="protein sequence ID" value="KAG1902738.1"/>
    <property type="molecule type" value="Genomic_DNA"/>
</dbReference>
<dbReference type="Proteomes" id="UP001195769">
    <property type="component" value="Unassembled WGS sequence"/>
</dbReference>
<evidence type="ECO:0000313" key="3">
    <source>
        <dbReference type="EMBL" id="KAG1902738.1"/>
    </source>
</evidence>
<feature type="compositionally biased region" description="Basic and acidic residues" evidence="1">
    <location>
        <begin position="62"/>
        <end position="89"/>
    </location>
</feature>
<feature type="transmembrane region" description="Helical" evidence="2">
    <location>
        <begin position="193"/>
        <end position="213"/>
    </location>
</feature>
<feature type="transmembrane region" description="Helical" evidence="2">
    <location>
        <begin position="166"/>
        <end position="186"/>
    </location>
</feature>
<proteinExistence type="predicted"/>
<feature type="compositionally biased region" description="Polar residues" evidence="1">
    <location>
        <begin position="29"/>
        <end position="41"/>
    </location>
</feature>
<feature type="region of interest" description="Disordered" evidence="1">
    <location>
        <begin position="1"/>
        <end position="93"/>
    </location>
</feature>
<accession>A0AAD4EAJ9</accession>
<keyword evidence="2" id="KW-0812">Transmembrane</keyword>
<evidence type="ECO:0000256" key="1">
    <source>
        <dbReference type="SAM" id="MobiDB-lite"/>
    </source>
</evidence>
<feature type="transmembrane region" description="Helical" evidence="2">
    <location>
        <begin position="122"/>
        <end position="146"/>
    </location>
</feature>
<protein>
    <recommendedName>
        <fullName evidence="5">Tetraspanin Tsp2</fullName>
    </recommendedName>
</protein>
<evidence type="ECO:0000256" key="2">
    <source>
        <dbReference type="SAM" id="Phobius"/>
    </source>
</evidence>
<dbReference type="RefSeq" id="XP_041228313.1">
    <property type="nucleotide sequence ID" value="XM_041366686.1"/>
</dbReference>
<gene>
    <name evidence="3" type="ORF">F5891DRAFT_1186380</name>
</gene>
<dbReference type="GeneID" id="64660984"/>
<keyword evidence="2" id="KW-1133">Transmembrane helix</keyword>
<sequence>MQFPLEPPTPLFAADESSSAPPSPRADSTTLSKDVSLSVNYLPNKFASGLLSPTPRRRRPGKANDDHPAMHKRGGGREAFKSGEARMPAEGDEDYDGVTGGWFGGKEGGHTRPHMHWNRFKWALFIANLALSIYGLAGLIFCLLTWFDVFEHADIIRVGNRTELVFSTAAAVLASLTSIIGWAGILLNNRSFLAVYTFTLWLCFALLVTPGYMTYKQRTFNLEGKLNSHSIAVDITPPSSKLLSPKAVTPAPVLPGCKEAYVNFEKHALDFWYTIAFSLVPLQLVIMLAGLLCSNHITYRFGKGMMPKAYRLSMASMAVIMDNYANQLAEQYGTEIASDILARSRHLDSVTYASGVANGTGTTYALSQGRYDSLAVKSPYTERI</sequence>
<keyword evidence="4" id="KW-1185">Reference proteome</keyword>